<keyword evidence="1" id="KW-0472">Membrane</keyword>
<feature type="transmembrane region" description="Helical" evidence="1">
    <location>
        <begin position="318"/>
        <end position="339"/>
    </location>
</feature>
<dbReference type="EMBL" id="JAHKKG010000010">
    <property type="protein sequence ID" value="MBU2668005.1"/>
    <property type="molecule type" value="Genomic_DNA"/>
</dbReference>
<gene>
    <name evidence="2" type="ORF">KOI35_31285</name>
</gene>
<keyword evidence="1" id="KW-0812">Transmembrane</keyword>
<feature type="transmembrane region" description="Helical" evidence="1">
    <location>
        <begin position="117"/>
        <end position="144"/>
    </location>
</feature>
<dbReference type="Proteomes" id="UP001519654">
    <property type="component" value="Unassembled WGS sequence"/>
</dbReference>
<accession>A0ABS5YX43</accession>
<evidence type="ECO:0000313" key="3">
    <source>
        <dbReference type="Proteomes" id="UP001519654"/>
    </source>
</evidence>
<protein>
    <submittedName>
        <fullName evidence="2">ABC transporter permease</fullName>
    </submittedName>
</protein>
<comment type="caution">
    <text evidence="2">The sequence shown here is derived from an EMBL/GenBank/DDBJ whole genome shotgun (WGS) entry which is preliminary data.</text>
</comment>
<reference evidence="2 3" key="1">
    <citation type="submission" date="2021-06" db="EMBL/GenBank/DDBJ databases">
        <title>Actinoplanes lichenicola sp. nov., and Actinoplanes ovalisporus sp. nov., isolated from lichen in Thailand.</title>
        <authorList>
            <person name="Saeng-In P."/>
            <person name="Kanchanasin P."/>
            <person name="Yuki M."/>
            <person name="Kudo T."/>
            <person name="Ohkuma M."/>
            <person name="Phongsopitanun W."/>
            <person name="Tanasupawat S."/>
        </authorList>
    </citation>
    <scope>NUCLEOTIDE SEQUENCE [LARGE SCALE GENOMIC DNA]</scope>
    <source>
        <strain evidence="2 3">NBRC 110975</strain>
    </source>
</reference>
<evidence type="ECO:0000256" key="1">
    <source>
        <dbReference type="SAM" id="Phobius"/>
    </source>
</evidence>
<feature type="transmembrane region" description="Helical" evidence="1">
    <location>
        <begin position="12"/>
        <end position="34"/>
    </location>
</feature>
<proteinExistence type="predicted"/>
<feature type="transmembrane region" description="Helical" evidence="1">
    <location>
        <begin position="200"/>
        <end position="221"/>
    </location>
</feature>
<organism evidence="2 3">
    <name type="scientific">Paractinoplanes bogorensis</name>
    <dbReference type="NCBI Taxonomy" id="1610840"/>
    <lineage>
        <taxon>Bacteria</taxon>
        <taxon>Bacillati</taxon>
        <taxon>Actinomycetota</taxon>
        <taxon>Actinomycetes</taxon>
        <taxon>Micromonosporales</taxon>
        <taxon>Micromonosporaceae</taxon>
        <taxon>Paractinoplanes</taxon>
    </lineage>
</organism>
<evidence type="ECO:0000313" key="2">
    <source>
        <dbReference type="EMBL" id="MBU2668005.1"/>
    </source>
</evidence>
<keyword evidence="3" id="KW-1185">Reference proteome</keyword>
<feature type="transmembrane region" description="Helical" evidence="1">
    <location>
        <begin position="171"/>
        <end position="193"/>
    </location>
</feature>
<dbReference type="RefSeq" id="WP_215792256.1">
    <property type="nucleotide sequence ID" value="NZ_JAHKKG010000010.1"/>
</dbReference>
<feature type="transmembrane region" description="Helical" evidence="1">
    <location>
        <begin position="71"/>
        <end position="96"/>
    </location>
</feature>
<name>A0ABS5YX43_9ACTN</name>
<keyword evidence="1" id="KW-1133">Transmembrane helix</keyword>
<sequence length="349" mass="37168">MIWLTWRQSRAAAAAIAGFLSVVAVILAITGPGLRDDFRASGLAACAGDGCTNAQHLFAASVNGNPVAVGVYFLALVSLYALPALIGMFWGAPLIAREIESRTLRLTWSQTVTRGRWLGVKLGLLGAGSVVAAGLFSLAVTWWAQPFDQAAERPAHDQGMDLPNRFAPLTFGARGLVPVGYAVFAFVLGLLAGVVLRRTLAAMAVTLAALALVQLTVPATVRSSYNRPVRTSVALQLTPDRPQNILLDNGRMTVSEPVDIPGAWVLAVRTIDRTGSSRPVPAPAACTSTTGTIADCDAAINRLALRQQVAYQPRTRFWSFQLIETAAYLLAALALGGLVRRRVRRLDLS</sequence>